<dbReference type="Proteomes" id="UP000231878">
    <property type="component" value="Unassembled WGS sequence"/>
</dbReference>
<sequence length="112" mass="12725">MPDKKKGALPEHCASTISNTKNTESTSPTFERRIFTRRSERVLDVRTHIFRGRAQLVLQLLWIDADGTARPSGSQMWLPMDRLEELISVLMEARDQATAEERRLPCDAEGDA</sequence>
<protein>
    <recommendedName>
        <fullName evidence="4">Transcriptional coactivator p15 (PC4) C-terminal domain-containing protein</fullName>
    </recommendedName>
</protein>
<feature type="region of interest" description="Disordered" evidence="1">
    <location>
        <begin position="1"/>
        <end position="29"/>
    </location>
</feature>
<accession>A0AAX0UCJ0</accession>
<organism evidence="2 3">
    <name type="scientific">Burkholderia pseudomallei</name>
    <name type="common">Pseudomonas pseudomallei</name>
    <dbReference type="NCBI Taxonomy" id="28450"/>
    <lineage>
        <taxon>Bacteria</taxon>
        <taxon>Pseudomonadati</taxon>
        <taxon>Pseudomonadota</taxon>
        <taxon>Betaproteobacteria</taxon>
        <taxon>Burkholderiales</taxon>
        <taxon>Burkholderiaceae</taxon>
        <taxon>Burkholderia</taxon>
        <taxon>pseudomallei group</taxon>
    </lineage>
</organism>
<evidence type="ECO:0008006" key="4">
    <source>
        <dbReference type="Google" id="ProtNLM"/>
    </source>
</evidence>
<name>A0AAX0UCJ0_BURPE</name>
<dbReference type="AlphaFoldDB" id="A0AAX0UCJ0"/>
<evidence type="ECO:0000256" key="1">
    <source>
        <dbReference type="SAM" id="MobiDB-lite"/>
    </source>
</evidence>
<dbReference type="EMBL" id="PHRB01000007">
    <property type="protein sequence ID" value="PJO66491.1"/>
    <property type="molecule type" value="Genomic_DNA"/>
</dbReference>
<reference evidence="2 3" key="1">
    <citation type="submission" date="2017-11" db="EMBL/GenBank/DDBJ databases">
        <title>Molecular characterization of Burkholderia pseudomallei and closely related isolates from Vietnam.</title>
        <authorList>
            <person name="Ustinov D.V."/>
            <person name="Antonov A.S."/>
            <person name="Avdusheva E.F."/>
            <person name="Shpak I.M."/>
            <person name="Zakharova I.B."/>
            <person name="Thi L.A."/>
            <person name="Teteryatnikova N."/>
            <person name="Lopasteyskaya Y.A."/>
            <person name="Kuzyutina J.A."/>
            <person name="Ngo T.N."/>
            <person name="Victorov D.V."/>
        </authorList>
    </citation>
    <scope>NUCLEOTIDE SEQUENCE [LARGE SCALE GENOMIC DNA]</scope>
    <source>
        <strain evidence="2 3">V1512</strain>
    </source>
</reference>
<proteinExistence type="predicted"/>
<evidence type="ECO:0000313" key="2">
    <source>
        <dbReference type="EMBL" id="PJO66491.1"/>
    </source>
</evidence>
<dbReference type="RefSeq" id="WP_004535916.1">
    <property type="nucleotide sequence ID" value="NZ_AP028079.1"/>
</dbReference>
<evidence type="ECO:0000313" key="3">
    <source>
        <dbReference type="Proteomes" id="UP000231878"/>
    </source>
</evidence>
<feature type="compositionally biased region" description="Polar residues" evidence="1">
    <location>
        <begin position="15"/>
        <end position="29"/>
    </location>
</feature>
<gene>
    <name evidence="2" type="ORF">CWD88_09685</name>
</gene>
<comment type="caution">
    <text evidence="2">The sequence shown here is derived from an EMBL/GenBank/DDBJ whole genome shotgun (WGS) entry which is preliminary data.</text>
</comment>